<evidence type="ECO:0000256" key="2">
    <source>
        <dbReference type="SAM" id="MobiDB-lite"/>
    </source>
</evidence>
<keyword evidence="1" id="KW-0479">Metal-binding</keyword>
<accession>A0A699KIA1</accession>
<dbReference type="InterPro" id="IPR001878">
    <property type="entry name" value="Znf_CCHC"/>
</dbReference>
<dbReference type="InterPro" id="IPR036875">
    <property type="entry name" value="Znf_CCHC_sf"/>
</dbReference>
<protein>
    <submittedName>
        <fullName evidence="4">Ribonuclease H-like domain-containing protein</fullName>
    </submittedName>
</protein>
<dbReference type="SUPFAM" id="SSF57756">
    <property type="entry name" value="Retrovirus zinc finger-like domains"/>
    <property type="match status" value="1"/>
</dbReference>
<feature type="compositionally biased region" description="Basic and acidic residues" evidence="2">
    <location>
        <begin position="215"/>
        <end position="229"/>
    </location>
</feature>
<keyword evidence="1" id="KW-0863">Zinc-finger</keyword>
<dbReference type="Gene3D" id="4.10.60.10">
    <property type="entry name" value="Zinc finger, CCHC-type"/>
    <property type="match status" value="1"/>
</dbReference>
<comment type="caution">
    <text evidence="4">The sequence shown here is derived from an EMBL/GenBank/DDBJ whole genome shotgun (WGS) entry which is preliminary data.</text>
</comment>
<sequence>MTKDETGNEVEVPLVIAQQILSTTRERKAKITLLMAILDEHLTRFYGIKDAKTLWAAIKTRFGEGLDNGYDRFQRLLSLLEIHGVGMSTKDANQKFLRSLPSAWSNISLIMRNKPSIDNLDINDLYNNLKVYEANIKGSARSSLNSQNVIVLWHKVAMLSMRVKQFYKKTRRKLEFNGKEPVGFDKTKVECFKCHIRGHFSKDCRIARNSRKKSRDAGNARYRGRDNGKRPVRLEDEKALVVQDGLGTYDWSYQVEEEATDFALMAFTLNPSSFLSLNYEVKDKQKKDKIESKPDKNGKRGKARKCQKAVTVKRARKTKENAS</sequence>
<dbReference type="EMBL" id="BKCJ010519629">
    <property type="protein sequence ID" value="GFA94626.1"/>
    <property type="molecule type" value="Genomic_DNA"/>
</dbReference>
<organism evidence="4">
    <name type="scientific">Tanacetum cinerariifolium</name>
    <name type="common">Dalmatian daisy</name>
    <name type="synonym">Chrysanthemum cinerariifolium</name>
    <dbReference type="NCBI Taxonomy" id="118510"/>
    <lineage>
        <taxon>Eukaryota</taxon>
        <taxon>Viridiplantae</taxon>
        <taxon>Streptophyta</taxon>
        <taxon>Embryophyta</taxon>
        <taxon>Tracheophyta</taxon>
        <taxon>Spermatophyta</taxon>
        <taxon>Magnoliopsida</taxon>
        <taxon>eudicotyledons</taxon>
        <taxon>Gunneridae</taxon>
        <taxon>Pentapetalae</taxon>
        <taxon>asterids</taxon>
        <taxon>campanulids</taxon>
        <taxon>Asterales</taxon>
        <taxon>Asteraceae</taxon>
        <taxon>Asteroideae</taxon>
        <taxon>Anthemideae</taxon>
        <taxon>Anthemidinae</taxon>
        <taxon>Tanacetum</taxon>
    </lineage>
</organism>
<dbReference type="AlphaFoldDB" id="A0A699KIA1"/>
<evidence type="ECO:0000256" key="1">
    <source>
        <dbReference type="PROSITE-ProRule" id="PRU00047"/>
    </source>
</evidence>
<feature type="domain" description="CCHC-type" evidence="3">
    <location>
        <begin position="191"/>
        <end position="205"/>
    </location>
</feature>
<gene>
    <name evidence="4" type="ORF">Tci_666598</name>
</gene>
<feature type="compositionally biased region" description="Basic and acidic residues" evidence="2">
    <location>
        <begin position="283"/>
        <end position="298"/>
    </location>
</feature>
<proteinExistence type="predicted"/>
<keyword evidence="1" id="KW-0862">Zinc</keyword>
<dbReference type="PROSITE" id="PS50158">
    <property type="entry name" value="ZF_CCHC"/>
    <property type="match status" value="1"/>
</dbReference>
<feature type="compositionally biased region" description="Basic residues" evidence="2">
    <location>
        <begin position="299"/>
        <end position="317"/>
    </location>
</feature>
<dbReference type="GO" id="GO:0008270">
    <property type="term" value="F:zinc ion binding"/>
    <property type="evidence" value="ECO:0007669"/>
    <property type="project" value="UniProtKB-KW"/>
</dbReference>
<dbReference type="GO" id="GO:0003676">
    <property type="term" value="F:nucleic acid binding"/>
    <property type="evidence" value="ECO:0007669"/>
    <property type="project" value="InterPro"/>
</dbReference>
<evidence type="ECO:0000259" key="3">
    <source>
        <dbReference type="PROSITE" id="PS50158"/>
    </source>
</evidence>
<feature type="region of interest" description="Disordered" evidence="2">
    <location>
        <begin position="210"/>
        <end position="229"/>
    </location>
</feature>
<evidence type="ECO:0000313" key="4">
    <source>
        <dbReference type="EMBL" id="GFA94626.1"/>
    </source>
</evidence>
<feature type="region of interest" description="Disordered" evidence="2">
    <location>
        <begin position="283"/>
        <end position="323"/>
    </location>
</feature>
<reference evidence="4" key="1">
    <citation type="journal article" date="2019" name="Sci. Rep.">
        <title>Draft genome of Tanacetum cinerariifolium, the natural source of mosquito coil.</title>
        <authorList>
            <person name="Yamashiro T."/>
            <person name="Shiraishi A."/>
            <person name="Satake H."/>
            <person name="Nakayama K."/>
        </authorList>
    </citation>
    <scope>NUCLEOTIDE SEQUENCE</scope>
</reference>
<name>A0A699KIA1_TANCI</name>